<keyword evidence="1" id="KW-0812">Transmembrane</keyword>
<feature type="transmembrane region" description="Helical" evidence="1">
    <location>
        <begin position="165"/>
        <end position="182"/>
    </location>
</feature>
<dbReference type="InterPro" id="IPR002656">
    <property type="entry name" value="Acyl_transf_3_dom"/>
</dbReference>
<accession>A0A1H1G8A5</accession>
<sequence>MSQDLSKPHKAIAVRKTWIDQARWCAIVLVVVGHAVGVLRSTSDLAVVVSNFVYMFHIPVLVLLAGWGAQRAKADGTTLTKIFWQLLLPYVIFQLIAFLFNFLFENDSPSWSFTSQTFGLWFLVALAGWRLLAPWFRGLKFAIPIAVLVALLAGLSPHIGGFLSLSRILVFLPMFLAGPWVIEKISLWRQDLRYRLAGAVVLFSGGLVALLTHREFWRTPFFGNAGYEALDVGAVEGMLWRLLVLTVGTAMAAAFMLVLPGKTGAPSPIGAWVAKAGQKTMYPYLLHLPVLTVVGATAATDTLAPIAQTTLFVVVAFVFCIVTVSKLITTIATPFVEPRKALPRG</sequence>
<feature type="transmembrane region" description="Helical" evidence="1">
    <location>
        <begin position="194"/>
        <end position="212"/>
    </location>
</feature>
<dbReference type="PANTHER" id="PTHR37312">
    <property type="entry name" value="MEMBRANE-BOUND ACYLTRANSFERASE YKRP-RELATED"/>
    <property type="match status" value="1"/>
</dbReference>
<keyword evidence="1" id="KW-0472">Membrane</keyword>
<feature type="transmembrane region" description="Helical" evidence="1">
    <location>
        <begin position="238"/>
        <end position="260"/>
    </location>
</feature>
<feature type="transmembrane region" description="Helical" evidence="1">
    <location>
        <begin position="82"/>
        <end position="104"/>
    </location>
</feature>
<reference evidence="3 4" key="1">
    <citation type="submission" date="2016-10" db="EMBL/GenBank/DDBJ databases">
        <authorList>
            <person name="de Groot N.N."/>
        </authorList>
    </citation>
    <scope>NUCLEOTIDE SEQUENCE [LARGE SCALE GENOMIC DNA]</scope>
    <source>
        <strain evidence="3 4">DSM 20117</strain>
    </source>
</reference>
<feature type="transmembrane region" description="Helical" evidence="1">
    <location>
        <begin position="281"/>
        <end position="299"/>
    </location>
</feature>
<keyword evidence="1" id="KW-1133">Transmembrane helix</keyword>
<evidence type="ECO:0000256" key="1">
    <source>
        <dbReference type="SAM" id="Phobius"/>
    </source>
</evidence>
<feature type="transmembrane region" description="Helical" evidence="1">
    <location>
        <begin position="311"/>
        <end position="336"/>
    </location>
</feature>
<dbReference type="GO" id="GO:0016747">
    <property type="term" value="F:acyltransferase activity, transferring groups other than amino-acyl groups"/>
    <property type="evidence" value="ECO:0007669"/>
    <property type="project" value="InterPro"/>
</dbReference>
<dbReference type="InterPro" id="IPR052734">
    <property type="entry name" value="Nod_factor_acetyltransferase"/>
</dbReference>
<dbReference type="RefSeq" id="WP_074702115.1">
    <property type="nucleotide sequence ID" value="NZ_CP018863.1"/>
</dbReference>
<feature type="domain" description="Acyltransferase 3" evidence="2">
    <location>
        <begin position="17"/>
        <end position="323"/>
    </location>
</feature>
<evidence type="ECO:0000313" key="4">
    <source>
        <dbReference type="Proteomes" id="UP000181917"/>
    </source>
</evidence>
<protein>
    <submittedName>
        <fullName evidence="3">Fucose 4-O-acetylase</fullName>
    </submittedName>
</protein>
<evidence type="ECO:0000259" key="2">
    <source>
        <dbReference type="Pfam" id="PF01757"/>
    </source>
</evidence>
<dbReference type="Proteomes" id="UP000181917">
    <property type="component" value="Unassembled WGS sequence"/>
</dbReference>
<organism evidence="3 4">
    <name type="scientific">Crystallibacter crystallopoietes</name>
    <dbReference type="NCBI Taxonomy" id="37928"/>
    <lineage>
        <taxon>Bacteria</taxon>
        <taxon>Bacillati</taxon>
        <taxon>Actinomycetota</taxon>
        <taxon>Actinomycetes</taxon>
        <taxon>Micrococcales</taxon>
        <taxon>Micrococcaceae</taxon>
        <taxon>Crystallibacter</taxon>
    </lineage>
</organism>
<dbReference type="Pfam" id="PF01757">
    <property type="entry name" value="Acyl_transf_3"/>
    <property type="match status" value="1"/>
</dbReference>
<gene>
    <name evidence="3" type="ORF">SAMN04489742_3917</name>
</gene>
<dbReference type="STRING" id="37928.SAMN04489742_3917"/>
<name>A0A1H1G8A5_9MICC</name>
<feature type="transmembrane region" description="Helical" evidence="1">
    <location>
        <begin position="21"/>
        <end position="39"/>
    </location>
</feature>
<feature type="transmembrane region" description="Helical" evidence="1">
    <location>
        <begin position="45"/>
        <end position="70"/>
    </location>
</feature>
<dbReference type="EMBL" id="FNKH01000002">
    <property type="protein sequence ID" value="SDR09514.1"/>
    <property type="molecule type" value="Genomic_DNA"/>
</dbReference>
<dbReference type="PANTHER" id="PTHR37312:SF1">
    <property type="entry name" value="MEMBRANE-BOUND ACYLTRANSFERASE YKRP-RELATED"/>
    <property type="match status" value="1"/>
</dbReference>
<proteinExistence type="predicted"/>
<evidence type="ECO:0000313" key="3">
    <source>
        <dbReference type="EMBL" id="SDR09514.1"/>
    </source>
</evidence>
<dbReference type="KEGG" id="acry:AC20117_19795"/>
<dbReference type="AlphaFoldDB" id="A0A1H1G8A5"/>
<keyword evidence="4" id="KW-1185">Reference proteome</keyword>
<feature type="transmembrane region" description="Helical" evidence="1">
    <location>
        <begin position="141"/>
        <end position="159"/>
    </location>
</feature>
<feature type="transmembrane region" description="Helical" evidence="1">
    <location>
        <begin position="110"/>
        <end position="129"/>
    </location>
</feature>